<feature type="non-terminal residue" evidence="2">
    <location>
        <position position="127"/>
    </location>
</feature>
<feature type="region of interest" description="Disordered" evidence="1">
    <location>
        <begin position="1"/>
        <end position="127"/>
    </location>
</feature>
<accession>A0A6J4VJR0</accession>
<dbReference type="AlphaFoldDB" id="A0A6J4VJR0"/>
<sequence>VRDDDRSGRGGGDAARTVQDLDRARGSGAPLRVAGRAAGGGRGDGVVGGRRRATRRAVPDRLGAGPGDGGGPRCPPAGDGERRRGGGWQPADVGGAGPNRALPAGHRGSRGGDRAALPGRAGRRPPV</sequence>
<feature type="non-terminal residue" evidence="2">
    <location>
        <position position="1"/>
    </location>
</feature>
<organism evidence="2">
    <name type="scientific">uncultured Thermomicrobiales bacterium</name>
    <dbReference type="NCBI Taxonomy" id="1645740"/>
    <lineage>
        <taxon>Bacteria</taxon>
        <taxon>Pseudomonadati</taxon>
        <taxon>Thermomicrobiota</taxon>
        <taxon>Thermomicrobia</taxon>
        <taxon>Thermomicrobiales</taxon>
        <taxon>environmental samples</taxon>
    </lineage>
</organism>
<gene>
    <name evidence="2" type="ORF">AVDCRST_MAG19-3963</name>
</gene>
<proteinExistence type="predicted"/>
<evidence type="ECO:0000256" key="1">
    <source>
        <dbReference type="SAM" id="MobiDB-lite"/>
    </source>
</evidence>
<protein>
    <submittedName>
        <fullName evidence="2">Uncharacterized protein</fullName>
    </submittedName>
</protein>
<evidence type="ECO:0000313" key="2">
    <source>
        <dbReference type="EMBL" id="CAA9581268.1"/>
    </source>
</evidence>
<dbReference type="EMBL" id="CADCWL010000222">
    <property type="protein sequence ID" value="CAA9581268.1"/>
    <property type="molecule type" value="Genomic_DNA"/>
</dbReference>
<reference evidence="2" key="1">
    <citation type="submission" date="2020-02" db="EMBL/GenBank/DDBJ databases">
        <authorList>
            <person name="Meier V. D."/>
        </authorList>
    </citation>
    <scope>NUCLEOTIDE SEQUENCE</scope>
    <source>
        <strain evidence="2">AVDCRST_MAG19</strain>
    </source>
</reference>
<feature type="compositionally biased region" description="Gly residues" evidence="1">
    <location>
        <begin position="37"/>
        <end position="48"/>
    </location>
</feature>
<name>A0A6J4VJR0_9BACT</name>